<dbReference type="EMBL" id="WLYK01000008">
    <property type="protein sequence ID" value="MTD15835.1"/>
    <property type="molecule type" value="Genomic_DNA"/>
</dbReference>
<dbReference type="GO" id="GO:0004144">
    <property type="term" value="F:diacylglycerol O-acyltransferase activity"/>
    <property type="evidence" value="ECO:0007669"/>
    <property type="project" value="InterPro"/>
</dbReference>
<comment type="caution">
    <text evidence="2">The sequence shown here is derived from an EMBL/GenBank/DDBJ whole genome shotgun (WGS) entry which is preliminary data.</text>
</comment>
<feature type="domain" description="O-acyltransferase WSD1-like N-terminal" evidence="1">
    <location>
        <begin position="46"/>
        <end position="280"/>
    </location>
</feature>
<dbReference type="InterPro" id="IPR023213">
    <property type="entry name" value="CAT-like_dom_sf"/>
</dbReference>
<dbReference type="InterPro" id="IPR004255">
    <property type="entry name" value="O-acyltransferase_WSD1_N"/>
</dbReference>
<dbReference type="Gene3D" id="3.30.559.10">
    <property type="entry name" value="Chloramphenicol acetyltransferase-like domain"/>
    <property type="match status" value="1"/>
</dbReference>
<evidence type="ECO:0000313" key="2">
    <source>
        <dbReference type="EMBL" id="MTD15835.1"/>
    </source>
</evidence>
<sequence length="440" mass="47019">MNNPARPTVVPLSTVDERYLTSPAAWAAFRPTGSIFLTGADLRGPDGRIDMRPVVDVLERVSGRIPEMRRRILRPVLGLHAPAWVPDTGFRAVDHVRLVPGVLPAGDLPAALVAGFENGPMSADSSPWDVVVADLDDGRVLLVVRIHHVMGDGLFGRRVLTELVNASAAVGVGAAAAADEPFATEHGPSGRAGLLVHTVREFGRDARRSGGPVRVFRQRSFAGRLRRFAGRNLRPLRHRLRFLQGGADTLLQRRETAVMTYDLAPVRRFARENGGGIADLMAAWLGMSVGQVTSQRGPVRVLLPIAARERGSEVTGNAVRVLVTEVPAGSPDELGGRTAAVAGSVADAARENRFPTPTPGTWDGYATYLPVSPRVPRMFGGTADTIIFWPAMDPREKCAVLACSVGTRIAIGVVTGSGLSADELAAAMRRTWDEREGVAA</sequence>
<dbReference type="Proteomes" id="UP000460221">
    <property type="component" value="Unassembled WGS sequence"/>
</dbReference>
<dbReference type="RefSeq" id="WP_154769855.1">
    <property type="nucleotide sequence ID" value="NZ_WLYK01000008.1"/>
</dbReference>
<dbReference type="AlphaFoldDB" id="A0A7K1FNU1"/>
<gene>
    <name evidence="2" type="ORF">GIS00_18020</name>
</gene>
<accession>A0A7K1FNU1</accession>
<proteinExistence type="predicted"/>
<evidence type="ECO:0000259" key="1">
    <source>
        <dbReference type="Pfam" id="PF03007"/>
    </source>
</evidence>
<organism evidence="2 3">
    <name type="scientific">Nakamurella alba</name>
    <dbReference type="NCBI Taxonomy" id="2665158"/>
    <lineage>
        <taxon>Bacteria</taxon>
        <taxon>Bacillati</taxon>
        <taxon>Actinomycetota</taxon>
        <taxon>Actinomycetes</taxon>
        <taxon>Nakamurellales</taxon>
        <taxon>Nakamurellaceae</taxon>
        <taxon>Nakamurella</taxon>
    </lineage>
</organism>
<dbReference type="SUPFAM" id="SSF52777">
    <property type="entry name" value="CoA-dependent acyltransferases"/>
    <property type="match status" value="1"/>
</dbReference>
<protein>
    <recommendedName>
        <fullName evidence="1">O-acyltransferase WSD1-like N-terminal domain-containing protein</fullName>
    </recommendedName>
</protein>
<dbReference type="Pfam" id="PF03007">
    <property type="entry name" value="WS_DGAT_cat"/>
    <property type="match status" value="1"/>
</dbReference>
<dbReference type="GO" id="GO:0045017">
    <property type="term" value="P:glycerolipid biosynthetic process"/>
    <property type="evidence" value="ECO:0007669"/>
    <property type="project" value="InterPro"/>
</dbReference>
<reference evidence="2 3" key="1">
    <citation type="submission" date="2019-11" db="EMBL/GenBank/DDBJ databases">
        <authorList>
            <person name="Jiang L.-Q."/>
        </authorList>
    </citation>
    <scope>NUCLEOTIDE SEQUENCE [LARGE SCALE GENOMIC DNA]</scope>
    <source>
        <strain evidence="2 3">YIM 132087</strain>
    </source>
</reference>
<keyword evidence="3" id="KW-1185">Reference proteome</keyword>
<evidence type="ECO:0000313" key="3">
    <source>
        <dbReference type="Proteomes" id="UP000460221"/>
    </source>
</evidence>
<name>A0A7K1FNU1_9ACTN</name>